<evidence type="ECO:0000256" key="4">
    <source>
        <dbReference type="ARBA" id="ARBA00022741"/>
    </source>
</evidence>
<keyword evidence="3" id="KW-0235">DNA replication</keyword>
<dbReference type="PANTHER" id="PTHR12705">
    <property type="entry name" value="ORIGIN RECOGNITION COMPLEX SUBUNIT 5"/>
    <property type="match status" value="1"/>
</dbReference>
<gene>
    <name evidence="10" type="ORF">BN980_GECA25s00824g</name>
</gene>
<comment type="caution">
    <text evidence="10">The sequence shown here is derived from an EMBL/GenBank/DDBJ whole genome shotgun (WGS) entry which is preliminary data.</text>
</comment>
<evidence type="ECO:0000313" key="10">
    <source>
        <dbReference type="EMBL" id="CDO57802.1"/>
    </source>
</evidence>
<dbReference type="OrthoDB" id="365981at2759"/>
<dbReference type="Pfam" id="PF14630">
    <property type="entry name" value="ORC5_C"/>
    <property type="match status" value="1"/>
</dbReference>
<evidence type="ECO:0000256" key="2">
    <source>
        <dbReference type="ARBA" id="ARBA00006269"/>
    </source>
</evidence>
<evidence type="ECO:0000259" key="9">
    <source>
        <dbReference type="Pfam" id="PF21639"/>
    </source>
</evidence>
<dbReference type="Gene3D" id="3.40.50.300">
    <property type="entry name" value="P-loop containing nucleotide triphosphate hydrolases"/>
    <property type="match status" value="1"/>
</dbReference>
<dbReference type="InterPro" id="IPR020796">
    <property type="entry name" value="ORC5"/>
</dbReference>
<dbReference type="GO" id="GO:0005664">
    <property type="term" value="C:nuclear origin of replication recognition complex"/>
    <property type="evidence" value="ECO:0007669"/>
    <property type="project" value="TreeGrafter"/>
</dbReference>
<dbReference type="AlphaFoldDB" id="A0A0J9XK87"/>
<evidence type="ECO:0000256" key="1">
    <source>
        <dbReference type="ARBA" id="ARBA00004123"/>
    </source>
</evidence>
<evidence type="ECO:0000313" key="11">
    <source>
        <dbReference type="Proteomes" id="UP000242525"/>
    </source>
</evidence>
<name>A0A0J9XK87_GEOCN</name>
<dbReference type="SUPFAM" id="SSF52540">
    <property type="entry name" value="P-loop containing nucleoside triphosphate hydrolases"/>
    <property type="match status" value="1"/>
</dbReference>
<keyword evidence="5" id="KW-0067">ATP-binding</keyword>
<keyword evidence="11" id="KW-1185">Reference proteome</keyword>
<accession>A0A0J9XK87</accession>
<dbReference type="InterPro" id="IPR047088">
    <property type="entry name" value="ORC5_C"/>
</dbReference>
<dbReference type="EMBL" id="CCBN010000025">
    <property type="protein sequence ID" value="CDO57802.1"/>
    <property type="molecule type" value="Genomic_DNA"/>
</dbReference>
<protein>
    <submittedName>
        <fullName evidence="10">Similar to Saccharomyces cerevisiae YNL261W ORC5 Subunit of the origin recognition complex</fullName>
    </submittedName>
</protein>
<keyword evidence="4" id="KW-0547">Nucleotide-binding</keyword>
<dbReference type="Proteomes" id="UP000242525">
    <property type="component" value="Unassembled WGS sequence"/>
</dbReference>
<evidence type="ECO:0000256" key="3">
    <source>
        <dbReference type="ARBA" id="ARBA00022705"/>
    </source>
</evidence>
<dbReference type="STRING" id="1173061.A0A0J9XK87"/>
<comment type="subcellular location">
    <subcellularLocation>
        <location evidence="1">Nucleus</location>
    </subcellularLocation>
</comment>
<evidence type="ECO:0000256" key="5">
    <source>
        <dbReference type="ARBA" id="ARBA00022840"/>
    </source>
</evidence>
<sequence>MILSESEIQAVKSSILCRDTQLELLNSLLSTNYLECPRGLSIYGATSTGKSSLLRAVFEASHTRFSWVDCDQCVTIRILLQRALRSIKRDTQQFFNIDPSTLADPTQSGNFDVVTENVTAFYTALHNFQEVSKTSDSVHYLVLDRLDQLPDNTFDLITCLVRLQEISPVQNICPIFITSSLEQRAFVTTHIPHIRFPQYTKDETFEILSSMKTLCRLPDSCLDQNLTKADLQTTKFWQQYCNVLINALSSYTGSDIRLIKETAKQLWQEFIDPVVKGKFEVEEFLSIYRENQELFTSERAVTDKLISSSFTNSVQSAKKSSTDGARSTTVTTISKSQGSINELPLQSKYIICAAYLASYNPPRFDIRFFSRAKEARAKRRDTGRRKMLKINPRLLAAPAFDLERMLAILHAIAPSTSTGMFTDEPEKAFPSNVDIGAQIATLTELRLITRTSSSDPLDSRTRWRINASWNLVEKISKEIGIDLYEFLME</sequence>
<dbReference type="InterPro" id="IPR048866">
    <property type="entry name" value="ORC5_lid"/>
</dbReference>
<evidence type="ECO:0000256" key="6">
    <source>
        <dbReference type="ARBA" id="ARBA00023242"/>
    </source>
</evidence>
<dbReference type="Pfam" id="PF13191">
    <property type="entry name" value="AAA_16"/>
    <property type="match status" value="1"/>
</dbReference>
<organism evidence="10 11">
    <name type="scientific">Geotrichum candidum</name>
    <name type="common">Oospora lactis</name>
    <name type="synonym">Dipodascus geotrichum</name>
    <dbReference type="NCBI Taxonomy" id="1173061"/>
    <lineage>
        <taxon>Eukaryota</taxon>
        <taxon>Fungi</taxon>
        <taxon>Dikarya</taxon>
        <taxon>Ascomycota</taxon>
        <taxon>Saccharomycotina</taxon>
        <taxon>Dipodascomycetes</taxon>
        <taxon>Dipodascales</taxon>
        <taxon>Dipodascaceae</taxon>
        <taxon>Geotrichum</taxon>
    </lineage>
</organism>
<evidence type="ECO:0000259" key="8">
    <source>
        <dbReference type="Pfam" id="PF14630"/>
    </source>
</evidence>
<feature type="domain" description="Orc1-like AAA ATPase" evidence="7">
    <location>
        <begin position="16"/>
        <end position="169"/>
    </location>
</feature>
<keyword evidence="6" id="KW-0539">Nucleus</keyword>
<feature type="domain" description="Origin recognition complex subunit 5 C-terminal" evidence="8">
    <location>
        <begin position="343"/>
        <end position="487"/>
    </location>
</feature>
<feature type="domain" description="ORC5 lid" evidence="9">
    <location>
        <begin position="237"/>
        <end position="296"/>
    </location>
</feature>
<dbReference type="InterPro" id="IPR027417">
    <property type="entry name" value="P-loop_NTPase"/>
</dbReference>
<dbReference type="PANTHER" id="PTHR12705:SF0">
    <property type="entry name" value="ORIGIN RECOGNITION COMPLEX SUBUNIT 5"/>
    <property type="match status" value="1"/>
</dbReference>
<reference evidence="10" key="1">
    <citation type="submission" date="2014-03" db="EMBL/GenBank/DDBJ databases">
        <authorList>
            <person name="Casaregola S."/>
        </authorList>
    </citation>
    <scope>NUCLEOTIDE SEQUENCE [LARGE SCALE GENOMIC DNA]</scope>
    <source>
        <strain evidence="10">CLIB 918</strain>
    </source>
</reference>
<dbReference type="GO" id="GO:0003688">
    <property type="term" value="F:DNA replication origin binding"/>
    <property type="evidence" value="ECO:0007669"/>
    <property type="project" value="TreeGrafter"/>
</dbReference>
<dbReference type="Pfam" id="PF21639">
    <property type="entry name" value="ORC5_lid"/>
    <property type="match status" value="1"/>
</dbReference>
<dbReference type="InterPro" id="IPR041664">
    <property type="entry name" value="AAA_16"/>
</dbReference>
<comment type="similarity">
    <text evidence="2">Belongs to the ORC5 family.</text>
</comment>
<proteinExistence type="inferred from homology"/>
<dbReference type="GO" id="GO:0006270">
    <property type="term" value="P:DNA replication initiation"/>
    <property type="evidence" value="ECO:0007669"/>
    <property type="project" value="TreeGrafter"/>
</dbReference>
<evidence type="ECO:0000259" key="7">
    <source>
        <dbReference type="Pfam" id="PF13191"/>
    </source>
</evidence>